<keyword evidence="6" id="KW-0539">Nucleus</keyword>
<proteinExistence type="predicted"/>
<keyword evidence="5" id="KW-0862">Zinc</keyword>
<feature type="region of interest" description="Disordered" evidence="8">
    <location>
        <begin position="314"/>
        <end position="375"/>
    </location>
</feature>
<gene>
    <name evidence="10" type="ORF">TCEB3V08_LOCUS7167</name>
</gene>
<keyword evidence="4 7" id="KW-0863">Zinc-finger</keyword>
<dbReference type="GO" id="GO:0008270">
    <property type="term" value="F:zinc ion binding"/>
    <property type="evidence" value="ECO:0007669"/>
    <property type="project" value="UniProtKB-KW"/>
</dbReference>
<evidence type="ECO:0000256" key="6">
    <source>
        <dbReference type="ARBA" id="ARBA00023242"/>
    </source>
</evidence>
<protein>
    <recommendedName>
        <fullName evidence="9">C2H2-type domain-containing protein</fullName>
    </recommendedName>
</protein>
<dbReference type="GO" id="GO:0000981">
    <property type="term" value="F:DNA-binding transcription factor activity, RNA polymerase II-specific"/>
    <property type="evidence" value="ECO:0007669"/>
    <property type="project" value="TreeGrafter"/>
</dbReference>
<evidence type="ECO:0000256" key="8">
    <source>
        <dbReference type="SAM" id="MobiDB-lite"/>
    </source>
</evidence>
<organism evidence="10">
    <name type="scientific">Timema cristinae</name>
    <name type="common">Walking stick</name>
    <dbReference type="NCBI Taxonomy" id="61476"/>
    <lineage>
        <taxon>Eukaryota</taxon>
        <taxon>Metazoa</taxon>
        <taxon>Ecdysozoa</taxon>
        <taxon>Arthropoda</taxon>
        <taxon>Hexapoda</taxon>
        <taxon>Insecta</taxon>
        <taxon>Pterygota</taxon>
        <taxon>Neoptera</taxon>
        <taxon>Polyneoptera</taxon>
        <taxon>Phasmatodea</taxon>
        <taxon>Timematodea</taxon>
        <taxon>Timematoidea</taxon>
        <taxon>Timematidae</taxon>
        <taxon>Timema</taxon>
    </lineage>
</organism>
<dbReference type="InterPro" id="IPR036236">
    <property type="entry name" value="Znf_C2H2_sf"/>
</dbReference>
<sequence length="600" mass="69583">MDSDPETTHFSSLNGAPAYIHSTRKLSLANFEEHQITFHKVEENSSSSLPQLYEETKLLPRYMNCEIDKVWKVDASKNMSLETHRDVKLMSSKRSGHFPCANCGKTYCDISSSQQNLPQRTRQHDLEEQHDPYFYHMSQPSRKNTSFEDHQSTFHEGDENLLTNSQDYYDYTPLRFLASEEHLEKHPEENLLLKEYNKHRYPSWRAGHFPCSNCGKGRNQFCRNYEDPKNNFFEVERYSSKEFLELHENNQLGFFPSEEYLETNTEENLLMEDYLYKKMCPSKRPGHFPCSNCGKVYNYKRSLDHHLKFECENTSSYSHSSPSNRTKDKAVGQELNNEESPVPYVCGGPANKRSVPRIGFEDRQSTSPRDEKKSLVNVPEVNENSHCTFLPTGENFGILENFQIEEYQYRKEYPSTRAGQFPCSNCGKVYRYQRNMSYHMKFECGKEPQFQCPLCSLRMKQRRNLRRHDHPSLNVQGANDLHLVCYASLFTIIKQAFSKNAGHFPCSNCGKVYRYKRISSMGITLFIIAALYKQQTAFLPARLPTGRLLQLLARDGHSASTFGQHNSPTSSYWVTSVFSAFKAMGYLDTMGDQRVAMLVP</sequence>
<accession>A0A7R9CYD5</accession>
<evidence type="ECO:0000256" key="4">
    <source>
        <dbReference type="ARBA" id="ARBA00022771"/>
    </source>
</evidence>
<evidence type="ECO:0000259" key="9">
    <source>
        <dbReference type="PROSITE" id="PS50157"/>
    </source>
</evidence>
<dbReference type="EMBL" id="OC318956">
    <property type="protein sequence ID" value="CAD7403789.1"/>
    <property type="molecule type" value="Genomic_DNA"/>
</dbReference>
<dbReference type="PANTHER" id="PTHR24394">
    <property type="entry name" value="ZINC FINGER PROTEIN"/>
    <property type="match status" value="1"/>
</dbReference>
<keyword evidence="3" id="KW-0677">Repeat</keyword>
<dbReference type="SMART" id="SM00355">
    <property type="entry name" value="ZnF_C2H2"/>
    <property type="match status" value="3"/>
</dbReference>
<evidence type="ECO:0000256" key="5">
    <source>
        <dbReference type="ARBA" id="ARBA00022833"/>
    </source>
</evidence>
<keyword evidence="2" id="KW-0479">Metal-binding</keyword>
<dbReference type="GO" id="GO:0005634">
    <property type="term" value="C:nucleus"/>
    <property type="evidence" value="ECO:0007669"/>
    <property type="project" value="UniProtKB-SubCell"/>
</dbReference>
<comment type="subcellular location">
    <subcellularLocation>
        <location evidence="1">Nucleus</location>
    </subcellularLocation>
</comment>
<dbReference type="AlphaFoldDB" id="A0A7R9CYD5"/>
<dbReference type="PANTHER" id="PTHR24394:SF20">
    <property type="entry name" value="ZINC FINGER AND BTB DOMAIN-CONTAINING PROTEIN 42"/>
    <property type="match status" value="1"/>
</dbReference>
<evidence type="ECO:0000256" key="2">
    <source>
        <dbReference type="ARBA" id="ARBA00022723"/>
    </source>
</evidence>
<feature type="domain" description="C2H2-type" evidence="9">
    <location>
        <begin position="288"/>
        <end position="322"/>
    </location>
</feature>
<dbReference type="InterPro" id="IPR013087">
    <property type="entry name" value="Znf_C2H2_type"/>
</dbReference>
<name>A0A7R9CYD5_TIMCR</name>
<evidence type="ECO:0000256" key="1">
    <source>
        <dbReference type="ARBA" id="ARBA00004123"/>
    </source>
</evidence>
<dbReference type="PROSITE" id="PS50157">
    <property type="entry name" value="ZINC_FINGER_C2H2_2"/>
    <property type="match status" value="2"/>
</dbReference>
<evidence type="ECO:0000256" key="7">
    <source>
        <dbReference type="PROSITE-ProRule" id="PRU00042"/>
    </source>
</evidence>
<dbReference type="SUPFAM" id="SSF57667">
    <property type="entry name" value="beta-beta-alpha zinc fingers"/>
    <property type="match status" value="1"/>
</dbReference>
<reference evidence="10" key="1">
    <citation type="submission" date="2020-11" db="EMBL/GenBank/DDBJ databases">
        <authorList>
            <person name="Tran Van P."/>
        </authorList>
    </citation>
    <scope>NUCLEOTIDE SEQUENCE</scope>
</reference>
<feature type="compositionally biased region" description="Basic and acidic residues" evidence="8">
    <location>
        <begin position="359"/>
        <end position="374"/>
    </location>
</feature>
<evidence type="ECO:0000256" key="3">
    <source>
        <dbReference type="ARBA" id="ARBA00022737"/>
    </source>
</evidence>
<dbReference type="Gene3D" id="3.30.160.60">
    <property type="entry name" value="Classic Zinc Finger"/>
    <property type="match status" value="1"/>
</dbReference>
<feature type="domain" description="C2H2-type" evidence="9">
    <location>
        <begin position="421"/>
        <end position="448"/>
    </location>
</feature>
<evidence type="ECO:0000313" key="10">
    <source>
        <dbReference type="EMBL" id="CAD7403789.1"/>
    </source>
</evidence>